<reference evidence="2" key="1">
    <citation type="submission" date="2022-04" db="EMBL/GenBank/DDBJ databases">
        <title>Whole genome sequence of Sphaerotilus sp. FB-5.</title>
        <authorList>
            <person name="Takeda M."/>
            <person name="Narihara S."/>
            <person name="Akimoto M."/>
            <person name="Akimoto R."/>
            <person name="Nishiyashiki S."/>
            <person name="Murakami T."/>
        </authorList>
    </citation>
    <scope>NUCLEOTIDE SEQUENCE</scope>
    <source>
        <strain evidence="2">FB-5</strain>
    </source>
</reference>
<dbReference type="Gene3D" id="3.30.70.1290">
    <property type="entry name" value="Transposase IS200-like"/>
    <property type="match status" value="1"/>
</dbReference>
<evidence type="ECO:0000313" key="3">
    <source>
        <dbReference type="Proteomes" id="UP001057498"/>
    </source>
</evidence>
<dbReference type="PANTHER" id="PTHR34322">
    <property type="entry name" value="TRANSPOSASE, Y1_TNP DOMAIN-CONTAINING"/>
    <property type="match status" value="1"/>
</dbReference>
<evidence type="ECO:0000313" key="2">
    <source>
        <dbReference type="EMBL" id="BDI07566.1"/>
    </source>
</evidence>
<accession>A0ABM7YSG7</accession>
<proteinExistence type="predicted"/>
<dbReference type="Proteomes" id="UP001057498">
    <property type="component" value="Chromosome"/>
</dbReference>
<dbReference type="PANTHER" id="PTHR34322:SF2">
    <property type="entry name" value="TRANSPOSASE IS200-LIKE DOMAIN-CONTAINING PROTEIN"/>
    <property type="match status" value="1"/>
</dbReference>
<feature type="domain" description="Transposase IS200-like" evidence="1">
    <location>
        <begin position="9"/>
        <end position="123"/>
    </location>
</feature>
<dbReference type="SMART" id="SM01321">
    <property type="entry name" value="Y1_Tnp"/>
    <property type="match status" value="1"/>
</dbReference>
<sequence>MSRPLRIEFPGAVYHVTSRGDRREPIYRDDEDRETHLAIIAQAMARFDAQVLAYCLMGNHYHLVLQTRQANLSRLMRHVNGVYTQAFNRRHGLGGHLFQGRFKAIVVDRDAYLVALCRYVERNPVAAGLVAVAREWRWSSCRAHIGEEGVPAWLDSDGLYGHLLGRPVETVADRRKAMRRYAGLVDEAAVDASTFWLDALRGQIFLGDEAFVASTQARLAAPQRAAAEIPKAQRRAPFSLREHLEQGADRDEAMLSAYREHGATMTAIAVALGFSVSRVSRVIKGLEAKSKT</sequence>
<evidence type="ECO:0000259" key="1">
    <source>
        <dbReference type="SMART" id="SM01321"/>
    </source>
</evidence>
<protein>
    <submittedName>
        <fullName evidence="2">Transposase</fullName>
    </submittedName>
</protein>
<dbReference type="InterPro" id="IPR002686">
    <property type="entry name" value="Transposase_17"/>
</dbReference>
<organism evidence="2 3">
    <name type="scientific">Sphaerotilus microaerophilus</name>
    <dbReference type="NCBI Taxonomy" id="2914710"/>
    <lineage>
        <taxon>Bacteria</taxon>
        <taxon>Pseudomonadati</taxon>
        <taxon>Pseudomonadota</taxon>
        <taxon>Betaproteobacteria</taxon>
        <taxon>Burkholderiales</taxon>
        <taxon>Sphaerotilaceae</taxon>
        <taxon>Sphaerotilus</taxon>
    </lineage>
</organism>
<dbReference type="InterPro" id="IPR036515">
    <property type="entry name" value="Transposase_17_sf"/>
</dbReference>
<dbReference type="SUPFAM" id="SSF143422">
    <property type="entry name" value="Transposase IS200-like"/>
    <property type="match status" value="1"/>
</dbReference>
<keyword evidence="3" id="KW-1185">Reference proteome</keyword>
<gene>
    <name evidence="2" type="ORF">CATMQ487_45360</name>
</gene>
<dbReference type="Pfam" id="PF01797">
    <property type="entry name" value="Y1_Tnp"/>
    <property type="match status" value="1"/>
</dbReference>
<dbReference type="EMBL" id="AP025730">
    <property type="protein sequence ID" value="BDI07566.1"/>
    <property type="molecule type" value="Genomic_DNA"/>
</dbReference>
<dbReference type="RefSeq" id="WP_251970748.1">
    <property type="nucleotide sequence ID" value="NZ_AP025730.1"/>
</dbReference>
<name>A0ABM7YSG7_9BURK</name>